<dbReference type="Pfam" id="PF05577">
    <property type="entry name" value="Peptidase_S28"/>
    <property type="match status" value="1"/>
</dbReference>
<dbReference type="Gene3D" id="3.40.50.1820">
    <property type="entry name" value="alpha/beta hydrolase"/>
    <property type="match status" value="2"/>
</dbReference>
<comment type="caution">
    <text evidence="8">The sequence shown here is derived from an EMBL/GenBank/DDBJ whole genome shotgun (WGS) entry which is preliminary data.</text>
</comment>
<dbReference type="AlphaFoldDB" id="A0A0F2MDL0"/>
<dbReference type="OrthoDB" id="1735038at2759"/>
<keyword evidence="4" id="KW-0378">Hydrolase</keyword>
<dbReference type="Proteomes" id="UP000033710">
    <property type="component" value="Unassembled WGS sequence"/>
</dbReference>
<feature type="region of interest" description="Disordered" evidence="6">
    <location>
        <begin position="51"/>
        <end position="81"/>
    </location>
</feature>
<gene>
    <name evidence="8" type="ORF">SPSK_07208</name>
</gene>
<keyword evidence="5" id="KW-0325">Glycoprotein</keyword>
<dbReference type="RefSeq" id="XP_016590403.1">
    <property type="nucleotide sequence ID" value="XM_016733872.1"/>
</dbReference>
<evidence type="ECO:0000256" key="1">
    <source>
        <dbReference type="ARBA" id="ARBA00011079"/>
    </source>
</evidence>
<dbReference type="InterPro" id="IPR008758">
    <property type="entry name" value="Peptidase_S28"/>
</dbReference>
<evidence type="ECO:0000256" key="2">
    <source>
        <dbReference type="ARBA" id="ARBA00022670"/>
    </source>
</evidence>
<evidence type="ECO:0008006" key="10">
    <source>
        <dbReference type="Google" id="ProtNLM"/>
    </source>
</evidence>
<feature type="signal peptide" evidence="7">
    <location>
        <begin position="1"/>
        <end position="20"/>
    </location>
</feature>
<evidence type="ECO:0000313" key="8">
    <source>
        <dbReference type="EMBL" id="KJR87727.1"/>
    </source>
</evidence>
<evidence type="ECO:0000256" key="7">
    <source>
        <dbReference type="SAM" id="SignalP"/>
    </source>
</evidence>
<proteinExistence type="inferred from homology"/>
<dbReference type="PANTHER" id="PTHR11010:SF23">
    <property type="entry name" value="SERINE PEPTIDASE"/>
    <property type="match status" value="1"/>
</dbReference>
<evidence type="ECO:0000256" key="4">
    <source>
        <dbReference type="ARBA" id="ARBA00022801"/>
    </source>
</evidence>
<reference evidence="8 9" key="2">
    <citation type="journal article" date="2015" name="Eukaryot. Cell">
        <title>Asexual propagation of a virulent clone complex in a human and feline outbreak of sporotrichosis.</title>
        <authorList>
            <person name="Teixeira Mde M."/>
            <person name="Rodrigues A.M."/>
            <person name="Tsui C.K."/>
            <person name="de Almeida L.G."/>
            <person name="Van Diepeningen A.D."/>
            <person name="van den Ende B.G."/>
            <person name="Fernandes G.F."/>
            <person name="Kano R."/>
            <person name="Hamelin R.C."/>
            <person name="Lopes-Bezerra L.M."/>
            <person name="Vasconcelos A.T."/>
            <person name="de Hoog S."/>
            <person name="de Camargo Z.P."/>
            <person name="Felipe M.S."/>
        </authorList>
    </citation>
    <scope>NUCLEOTIDE SEQUENCE [LARGE SCALE GENOMIC DNA]</scope>
    <source>
        <strain evidence="8 9">1099-18</strain>
    </source>
</reference>
<evidence type="ECO:0000313" key="9">
    <source>
        <dbReference type="Proteomes" id="UP000033710"/>
    </source>
</evidence>
<dbReference type="EMBL" id="AXCR01000004">
    <property type="protein sequence ID" value="KJR87727.1"/>
    <property type="molecule type" value="Genomic_DNA"/>
</dbReference>
<accession>A0A0F2MDL0</accession>
<dbReference type="VEuPathDB" id="FungiDB:SPSK_07208"/>
<dbReference type="GeneID" id="27669149"/>
<dbReference type="KEGG" id="ssck:SPSK_07208"/>
<dbReference type="SUPFAM" id="SSF53474">
    <property type="entry name" value="alpha/beta-Hydrolases"/>
    <property type="match status" value="1"/>
</dbReference>
<evidence type="ECO:0000256" key="3">
    <source>
        <dbReference type="ARBA" id="ARBA00022729"/>
    </source>
</evidence>
<dbReference type="InterPro" id="IPR029058">
    <property type="entry name" value="AB_hydrolase_fold"/>
</dbReference>
<feature type="chain" id="PRO_5002455315" description="Serine peptidase" evidence="7">
    <location>
        <begin position="21"/>
        <end position="590"/>
    </location>
</feature>
<comment type="similarity">
    <text evidence="1">Belongs to the peptidase S28 family.</text>
</comment>
<evidence type="ECO:0000256" key="6">
    <source>
        <dbReference type="SAM" id="MobiDB-lite"/>
    </source>
</evidence>
<feature type="compositionally biased region" description="Gly residues" evidence="6">
    <location>
        <begin position="65"/>
        <end position="76"/>
    </location>
</feature>
<organism evidence="8 9">
    <name type="scientific">Sporothrix schenckii 1099-18</name>
    <dbReference type="NCBI Taxonomy" id="1397361"/>
    <lineage>
        <taxon>Eukaryota</taxon>
        <taxon>Fungi</taxon>
        <taxon>Dikarya</taxon>
        <taxon>Ascomycota</taxon>
        <taxon>Pezizomycotina</taxon>
        <taxon>Sordariomycetes</taxon>
        <taxon>Sordariomycetidae</taxon>
        <taxon>Ophiostomatales</taxon>
        <taxon>Ophiostomataceae</taxon>
        <taxon>Sporothrix</taxon>
    </lineage>
</organism>
<dbReference type="GO" id="GO:0070008">
    <property type="term" value="F:serine-type exopeptidase activity"/>
    <property type="evidence" value="ECO:0007669"/>
    <property type="project" value="InterPro"/>
</dbReference>
<dbReference type="PANTHER" id="PTHR11010">
    <property type="entry name" value="PROTEASE S28 PRO-X CARBOXYPEPTIDASE-RELATED"/>
    <property type="match status" value="1"/>
</dbReference>
<keyword evidence="2" id="KW-0645">Protease</keyword>
<dbReference type="GO" id="GO:0006508">
    <property type="term" value="P:proteolysis"/>
    <property type="evidence" value="ECO:0007669"/>
    <property type="project" value="UniProtKB-KW"/>
</dbReference>
<keyword evidence="3 7" id="KW-0732">Signal</keyword>
<evidence type="ECO:0000256" key="5">
    <source>
        <dbReference type="ARBA" id="ARBA00023180"/>
    </source>
</evidence>
<protein>
    <recommendedName>
        <fullName evidence="10">Serine peptidase</fullName>
    </recommendedName>
</protein>
<sequence length="590" mass="63746">MKFSFGTVTAVLAAAHSTVAVGPWPVGFKPPGLIKGTFSPGVSDKVAAASHGRSKGYCGPDPGTPNGGGGGGGHGGSTPPAPMFGWGTFDQPIDHNNPHLGTFSQRFWYSTEFWKGPGSPVVLTCPGEQSGTDWNATYLSNQRITGYFGEAVGGAVVILEHRYWGESSPYEQLTVKNLQYLTVDQALRDFTYFANNWVPPFDTSGKSKPTKAPWVLAGGSYAGALAGWEANLAAGQPEAKDHTSPFWAYYATSGVVEAIGDFWQYFEVVRQATPQNCSIDLTNVASYIDNVLQHGTNAQKLALKTSFKLQDLTDGDFARTLSIGPLLLQSTQFFSTPLYGSSPYYQFCDYIENVWDGSGNPVPGKSGVGVTKALAGYAKWTIDYLLPDFCDVYGYDDFQGTYNTECLRFTNASSSMYFDITPGNFVGRQYWWLLCNNPLAWFQTAAPVGHPTIVSRQLDYNYFLEICNAQFPAMAGGFGLEHGTTIAGFNGYTGGWSVPPSRTPRIIYTNGEVDPWRAASVSSSQRPGGPLASSANVPVTVVQGGSHCSDAYAENWAVNPGVKAIVDAEAATMLRWTNEFYSIKHIAKPT</sequence>
<reference evidence="8 9" key="1">
    <citation type="journal article" date="2014" name="BMC Genomics">
        <title>Comparative genomics of the major fungal agents of human and animal Sporotrichosis: Sporothrix schenckii and Sporothrix brasiliensis.</title>
        <authorList>
            <person name="Teixeira M.M."/>
            <person name="de Almeida L.G."/>
            <person name="Kubitschek-Barreira P."/>
            <person name="Alves F.L."/>
            <person name="Kioshima E.S."/>
            <person name="Abadio A.K."/>
            <person name="Fernandes L."/>
            <person name="Derengowski L.S."/>
            <person name="Ferreira K.S."/>
            <person name="Souza R.C."/>
            <person name="Ruiz J.C."/>
            <person name="de Andrade N.C."/>
            <person name="Paes H.C."/>
            <person name="Nicola A.M."/>
            <person name="Albuquerque P."/>
            <person name="Gerber A.L."/>
            <person name="Martins V.P."/>
            <person name="Peconick L.D."/>
            <person name="Neto A.V."/>
            <person name="Chaucanez C.B."/>
            <person name="Silva P.A."/>
            <person name="Cunha O.L."/>
            <person name="de Oliveira F.F."/>
            <person name="dos Santos T.C."/>
            <person name="Barros A.L."/>
            <person name="Soares M.A."/>
            <person name="de Oliveira L.M."/>
            <person name="Marini M.M."/>
            <person name="Villalobos-Duno H."/>
            <person name="Cunha M.M."/>
            <person name="de Hoog S."/>
            <person name="da Silveira J.F."/>
            <person name="Henrissat B."/>
            <person name="Nino-Vega G.A."/>
            <person name="Cisalpino P.S."/>
            <person name="Mora-Montes H.M."/>
            <person name="Almeida S.R."/>
            <person name="Stajich J.E."/>
            <person name="Lopes-Bezerra L.M."/>
            <person name="Vasconcelos A.T."/>
            <person name="Felipe M.S."/>
        </authorList>
    </citation>
    <scope>NUCLEOTIDE SEQUENCE [LARGE SCALE GENOMIC DNA]</scope>
    <source>
        <strain evidence="8 9">1099-18</strain>
    </source>
</reference>
<name>A0A0F2MDL0_SPOSC</name>
<dbReference type="GO" id="GO:0008239">
    <property type="term" value="F:dipeptidyl-peptidase activity"/>
    <property type="evidence" value="ECO:0007669"/>
    <property type="project" value="TreeGrafter"/>
</dbReference>